<dbReference type="PANTHER" id="PTHR36920:SF1">
    <property type="entry name" value="OUTER MEMBRANE PROTEIN W"/>
    <property type="match status" value="1"/>
</dbReference>
<dbReference type="SUPFAM" id="SSF56925">
    <property type="entry name" value="OMPA-like"/>
    <property type="match status" value="1"/>
</dbReference>
<reference evidence="3" key="1">
    <citation type="journal article" date="2019" name="Int. J. Syst. Evol. Microbiol.">
        <title>The Global Catalogue of Microorganisms (GCM) 10K type strain sequencing project: providing services to taxonomists for standard genome sequencing and annotation.</title>
        <authorList>
            <consortium name="The Broad Institute Genomics Platform"/>
            <consortium name="The Broad Institute Genome Sequencing Center for Infectious Disease"/>
            <person name="Wu L."/>
            <person name="Ma J."/>
        </authorList>
    </citation>
    <scope>NUCLEOTIDE SEQUENCE [LARGE SCALE GENOMIC DNA]</scope>
    <source>
        <strain evidence="3">JCM 19134</strain>
    </source>
</reference>
<sequence>MKLVKNAFIFTAAASAIALAPLATAYEAGDVALRLGVTQVAPDASSDNVTLDGSTLSLAGGTSQVDVDSNTQLGLTLEYFVTDAIGVELLAATPFEHTAEGKGELAGLDITDAKQLPPTLSLVYHFGGLGQIEPYVGVGLNYTVFFDEDITGQADTTLSSLGLTGADVSLEESFGYAVQAGVDFHLDEKWFINASVRYIDISTTADIDFDNGSTISVDVDIDPFVYSLFAGYRF</sequence>
<proteinExistence type="predicted"/>
<name>A0AAV3U1Q3_9ALTE</name>
<gene>
    <name evidence="2" type="ORF">GCM10025791_19930</name>
</gene>
<dbReference type="InterPro" id="IPR011250">
    <property type="entry name" value="OMP/PagP_B-barrel"/>
</dbReference>
<dbReference type="Pfam" id="PF03922">
    <property type="entry name" value="OmpW"/>
    <property type="match status" value="1"/>
</dbReference>
<protein>
    <submittedName>
        <fullName evidence="2">Outer membrane beta-barrel protein</fullName>
    </submittedName>
</protein>
<keyword evidence="1" id="KW-0732">Signal</keyword>
<feature type="chain" id="PRO_5043472600" evidence="1">
    <location>
        <begin position="26"/>
        <end position="234"/>
    </location>
</feature>
<dbReference type="GO" id="GO:0055085">
    <property type="term" value="P:transmembrane transport"/>
    <property type="evidence" value="ECO:0007669"/>
    <property type="project" value="TreeGrafter"/>
</dbReference>
<dbReference type="Proteomes" id="UP001409585">
    <property type="component" value="Unassembled WGS sequence"/>
</dbReference>
<feature type="signal peptide" evidence="1">
    <location>
        <begin position="1"/>
        <end position="25"/>
    </location>
</feature>
<dbReference type="GO" id="GO:0019867">
    <property type="term" value="C:outer membrane"/>
    <property type="evidence" value="ECO:0007669"/>
    <property type="project" value="InterPro"/>
</dbReference>
<evidence type="ECO:0000313" key="2">
    <source>
        <dbReference type="EMBL" id="GAA4941487.1"/>
    </source>
</evidence>
<accession>A0AAV3U1Q3</accession>
<dbReference type="AlphaFoldDB" id="A0AAV3U1Q3"/>
<dbReference type="InterPro" id="IPR005618">
    <property type="entry name" value="OMPW"/>
</dbReference>
<dbReference type="Gene3D" id="2.40.160.20">
    <property type="match status" value="1"/>
</dbReference>
<dbReference type="PANTHER" id="PTHR36920">
    <property type="match status" value="1"/>
</dbReference>
<organism evidence="2 3">
    <name type="scientific">Halioxenophilus aromaticivorans</name>
    <dbReference type="NCBI Taxonomy" id="1306992"/>
    <lineage>
        <taxon>Bacteria</taxon>
        <taxon>Pseudomonadati</taxon>
        <taxon>Pseudomonadota</taxon>
        <taxon>Gammaproteobacteria</taxon>
        <taxon>Alteromonadales</taxon>
        <taxon>Alteromonadaceae</taxon>
        <taxon>Halioxenophilus</taxon>
    </lineage>
</organism>
<evidence type="ECO:0000256" key="1">
    <source>
        <dbReference type="SAM" id="SignalP"/>
    </source>
</evidence>
<dbReference type="RefSeq" id="WP_345420995.1">
    <property type="nucleotide sequence ID" value="NZ_AP031496.1"/>
</dbReference>
<comment type="caution">
    <text evidence="2">The sequence shown here is derived from an EMBL/GenBank/DDBJ whole genome shotgun (WGS) entry which is preliminary data.</text>
</comment>
<keyword evidence="3" id="KW-1185">Reference proteome</keyword>
<dbReference type="EMBL" id="BAABLX010000012">
    <property type="protein sequence ID" value="GAA4941487.1"/>
    <property type="molecule type" value="Genomic_DNA"/>
</dbReference>
<evidence type="ECO:0000313" key="3">
    <source>
        <dbReference type="Proteomes" id="UP001409585"/>
    </source>
</evidence>